<evidence type="ECO:0000256" key="1">
    <source>
        <dbReference type="SAM" id="MobiDB-lite"/>
    </source>
</evidence>
<sequence>MKLTHIDLEKIVTLVRAYNPITDRIILTDREDILSDSMIADVFNLPLDGVAVLKNPVFPPEWLECCYPEYANLDRKGKEYYAAVRCEDPEWRNRISWVLRFVLGRAEGREVSKGVLAAMVQAEMEGKTVNWAAVITDRLRGELKRLKGIRKGDFLKCEAGPQLTMVAEYVLWMKKTEDKRKVAEAKTVRIPPAPLIAPSNSPSTWTRAAAKRKNTGGSIPPDQKRPKRVQPRRRLVQGEEEDESDDTESESPSPPRVGSTDIGGIASPLPTAGRIEKPLPPVSTNQERTSGNTIDPATQFSYEKALEIVERHKAMQKIVATTGSAISTISQGLQQQSGVVVTARSTGGQSTTPTSRPKTLPKSQGMFKEPKPVVKKAAPLPAVSVEVPIREPVTTGFTTECSPPIPIFAVESTERGIETLVGIISQQQAGTDPTSGITVVDFSPTQGFVVALDDQTPTQQLNVNQSSVEMESSIEPHTSPEKPFQCQHDPECVYEKRPERGGSPRQTSNAVLAIPLTEAVDTVTVTAERISPQKVEDINQFFSWESDPVPVLDTPTGRTTPDVEMEKQHTAAIEAVANTKEPEEPMDTIMLDQETTREPEVTVNADGEQEEPTVTEKASDKQKNRISRQHQG</sequence>
<evidence type="ECO:0000313" key="3">
    <source>
        <dbReference type="Proteomes" id="UP001633002"/>
    </source>
</evidence>
<evidence type="ECO:0000313" key="2">
    <source>
        <dbReference type="EMBL" id="KAL3691077.1"/>
    </source>
</evidence>
<reference evidence="2 3" key="1">
    <citation type="submission" date="2024-09" db="EMBL/GenBank/DDBJ databases">
        <title>Chromosome-scale assembly of Riccia sorocarpa.</title>
        <authorList>
            <person name="Paukszto L."/>
        </authorList>
    </citation>
    <scope>NUCLEOTIDE SEQUENCE [LARGE SCALE GENOMIC DNA]</scope>
    <source>
        <strain evidence="2">LP-2024</strain>
        <tissue evidence="2">Aerial parts of the thallus</tissue>
    </source>
</reference>
<dbReference type="AlphaFoldDB" id="A0ABD3HL12"/>
<gene>
    <name evidence="2" type="ORF">R1sor_004728</name>
</gene>
<feature type="compositionally biased region" description="Acidic residues" evidence="1">
    <location>
        <begin position="238"/>
        <end position="249"/>
    </location>
</feature>
<name>A0ABD3HL12_9MARC</name>
<keyword evidence="3" id="KW-1185">Reference proteome</keyword>
<organism evidence="2 3">
    <name type="scientific">Riccia sorocarpa</name>
    <dbReference type="NCBI Taxonomy" id="122646"/>
    <lineage>
        <taxon>Eukaryota</taxon>
        <taxon>Viridiplantae</taxon>
        <taxon>Streptophyta</taxon>
        <taxon>Embryophyta</taxon>
        <taxon>Marchantiophyta</taxon>
        <taxon>Marchantiopsida</taxon>
        <taxon>Marchantiidae</taxon>
        <taxon>Marchantiales</taxon>
        <taxon>Ricciaceae</taxon>
        <taxon>Riccia</taxon>
    </lineage>
</organism>
<feature type="compositionally biased region" description="Polar residues" evidence="1">
    <location>
        <begin position="282"/>
        <end position="295"/>
    </location>
</feature>
<feature type="compositionally biased region" description="Basic residues" evidence="1">
    <location>
        <begin position="225"/>
        <end position="235"/>
    </location>
</feature>
<feature type="region of interest" description="Disordered" evidence="1">
    <location>
        <begin position="591"/>
        <end position="632"/>
    </location>
</feature>
<feature type="compositionally biased region" description="Polar residues" evidence="1">
    <location>
        <begin position="344"/>
        <end position="357"/>
    </location>
</feature>
<dbReference type="Proteomes" id="UP001633002">
    <property type="component" value="Unassembled WGS sequence"/>
</dbReference>
<dbReference type="EMBL" id="JBJQOH010000003">
    <property type="protein sequence ID" value="KAL3691077.1"/>
    <property type="molecule type" value="Genomic_DNA"/>
</dbReference>
<feature type="region of interest" description="Disordered" evidence="1">
    <location>
        <begin position="344"/>
        <end position="366"/>
    </location>
</feature>
<accession>A0ABD3HL12</accession>
<comment type="caution">
    <text evidence="2">The sequence shown here is derived from an EMBL/GenBank/DDBJ whole genome shotgun (WGS) entry which is preliminary data.</text>
</comment>
<proteinExistence type="predicted"/>
<protein>
    <submittedName>
        <fullName evidence="2">Uncharacterized protein</fullName>
    </submittedName>
</protein>
<feature type="region of interest" description="Disordered" evidence="1">
    <location>
        <begin position="192"/>
        <end position="295"/>
    </location>
</feature>